<organism evidence="5 6">
    <name type="scientific">Sphagnum jensenii</name>
    <dbReference type="NCBI Taxonomy" id="128206"/>
    <lineage>
        <taxon>Eukaryota</taxon>
        <taxon>Viridiplantae</taxon>
        <taxon>Streptophyta</taxon>
        <taxon>Embryophyta</taxon>
        <taxon>Bryophyta</taxon>
        <taxon>Sphagnophytina</taxon>
        <taxon>Sphagnopsida</taxon>
        <taxon>Sphagnales</taxon>
        <taxon>Sphagnaceae</taxon>
        <taxon>Sphagnum</taxon>
    </lineage>
</organism>
<evidence type="ECO:0000256" key="2">
    <source>
        <dbReference type="ARBA" id="ARBA00022630"/>
    </source>
</evidence>
<reference evidence="5" key="1">
    <citation type="submission" date="2024-02" db="EMBL/GenBank/DDBJ databases">
        <authorList>
            <consortium name="ELIXIR-Norway"/>
            <consortium name="Elixir Norway"/>
        </authorList>
    </citation>
    <scope>NUCLEOTIDE SEQUENCE</scope>
</reference>
<proteinExistence type="inferred from homology"/>
<comment type="similarity">
    <text evidence="1">Belongs to the FAD-binding monooxygenase family.</text>
</comment>
<keyword evidence="6" id="KW-1185">Reference proteome</keyword>
<evidence type="ECO:0000256" key="4">
    <source>
        <dbReference type="ARBA" id="ARBA00023002"/>
    </source>
</evidence>
<comment type="caution">
    <text evidence="5">The sequence shown here is derived from an EMBL/GenBank/DDBJ whole genome shotgun (WGS) entry which is preliminary data.</text>
</comment>
<evidence type="ECO:0000313" key="6">
    <source>
        <dbReference type="Proteomes" id="UP001497444"/>
    </source>
</evidence>
<dbReference type="InterPro" id="IPR036188">
    <property type="entry name" value="FAD/NAD-bd_sf"/>
</dbReference>
<keyword evidence="4" id="KW-0560">Oxidoreductase</keyword>
<evidence type="ECO:0000313" key="5">
    <source>
        <dbReference type="EMBL" id="CAK9250286.1"/>
    </source>
</evidence>
<gene>
    <name evidence="5" type="ORF">CSSPJE1EN1_LOCUS25664</name>
</gene>
<dbReference type="InterPro" id="IPR051209">
    <property type="entry name" value="FAD-bind_Monooxygenase_sf"/>
</dbReference>
<protein>
    <recommendedName>
        <fullName evidence="7">Flavin-containing monooxygenase</fullName>
    </recommendedName>
</protein>
<evidence type="ECO:0008006" key="7">
    <source>
        <dbReference type="Google" id="ProtNLM"/>
    </source>
</evidence>
<dbReference type="EMBL" id="CAXAQS010000146">
    <property type="protein sequence ID" value="CAK9250286.1"/>
    <property type="molecule type" value="Genomic_DNA"/>
</dbReference>
<feature type="non-terminal residue" evidence="5">
    <location>
        <position position="1"/>
    </location>
</feature>
<dbReference type="Gene3D" id="3.50.50.60">
    <property type="entry name" value="FAD/NAD(P)-binding domain"/>
    <property type="match status" value="3"/>
</dbReference>
<keyword evidence="3" id="KW-0274">FAD</keyword>
<keyword evidence="2" id="KW-0285">Flavoprotein</keyword>
<feature type="non-terminal residue" evidence="5">
    <location>
        <position position="365"/>
    </location>
</feature>
<name>A0ABP0V8J5_9BRYO</name>
<dbReference type="PANTHER" id="PTHR42877">
    <property type="entry name" value="L-ORNITHINE N(5)-MONOOXYGENASE-RELATED"/>
    <property type="match status" value="1"/>
</dbReference>
<sequence>QLGLTSFTIYDSNSDVGGTWLANTYPGCACDIMSHLYSFSFELNPEWSYNYAPQPEIWAYLKNVAKKYDLYTHIRFETQVQKLTWDENQRKWIVSLRHKNSKIEEEVFDVIINGPGPLRLPHIPPEFNSFKGPIIHSADWNPNIPLEGKIVGVIGSGASAIQIIPSIAPRVQELHTYQRKPAWVMSRPQFKFPQLVKSIFSHFPLFMWLYRTIIFLFNELKFFAFPNSLSNQWGKKAAQSYLKKQFPGNEFLQNALTPNYSFGCKRICPSNDYYPALALPHVKLHRGKIVRVESDALCTEDGRQKIDILILATGYRVHDYFAPMEVIGRDSENVLSRWKKEGPRTYLGIVGSSTPNHFFLLGPNT</sequence>
<dbReference type="SUPFAM" id="SSF51905">
    <property type="entry name" value="FAD/NAD(P)-binding domain"/>
    <property type="match status" value="2"/>
</dbReference>
<dbReference type="Pfam" id="PF00743">
    <property type="entry name" value="FMO-like"/>
    <property type="match status" value="1"/>
</dbReference>
<dbReference type="Proteomes" id="UP001497444">
    <property type="component" value="Unassembled WGS sequence"/>
</dbReference>
<dbReference type="InterPro" id="IPR020946">
    <property type="entry name" value="Flavin_mOase-like"/>
</dbReference>
<accession>A0ABP0V8J5</accession>
<dbReference type="PANTHER" id="PTHR42877:SF4">
    <property type="entry name" value="FAD_NAD(P)-BINDING DOMAIN-CONTAINING PROTEIN-RELATED"/>
    <property type="match status" value="1"/>
</dbReference>
<evidence type="ECO:0000256" key="3">
    <source>
        <dbReference type="ARBA" id="ARBA00022827"/>
    </source>
</evidence>
<evidence type="ECO:0000256" key="1">
    <source>
        <dbReference type="ARBA" id="ARBA00010139"/>
    </source>
</evidence>